<proteinExistence type="predicted"/>
<evidence type="ECO:0000313" key="4">
    <source>
        <dbReference type="Proteomes" id="UP000025171"/>
    </source>
</evidence>
<keyword evidence="4" id="KW-1185">Reference proteome</keyword>
<feature type="domain" description="TadE-like" evidence="2">
    <location>
        <begin position="26"/>
        <end position="68"/>
    </location>
</feature>
<gene>
    <name evidence="3" type="ORF">HJO_07392</name>
</gene>
<dbReference type="eggNOG" id="COG4961">
    <property type="taxonomic scope" value="Bacteria"/>
</dbReference>
<dbReference type="EMBL" id="ARYK01000003">
    <property type="protein sequence ID" value="KCZ92760.1"/>
    <property type="molecule type" value="Genomic_DNA"/>
</dbReference>
<dbReference type="Pfam" id="PF07811">
    <property type="entry name" value="TadE"/>
    <property type="match status" value="1"/>
</dbReference>
<evidence type="ECO:0000259" key="2">
    <source>
        <dbReference type="Pfam" id="PF07811"/>
    </source>
</evidence>
<dbReference type="Proteomes" id="UP000025171">
    <property type="component" value="Unassembled WGS sequence"/>
</dbReference>
<keyword evidence="1" id="KW-1133">Transmembrane helix</keyword>
<name>A0A059FPZ8_9PROT</name>
<protein>
    <submittedName>
        <fullName evidence="3">TadE-like protein</fullName>
    </submittedName>
</protein>
<evidence type="ECO:0000313" key="3">
    <source>
        <dbReference type="EMBL" id="KCZ92760.1"/>
    </source>
</evidence>
<keyword evidence="1" id="KW-0812">Transmembrane</keyword>
<organism evidence="3 4">
    <name type="scientific">Hyphomonas johnsonii MHS-2</name>
    <dbReference type="NCBI Taxonomy" id="1280950"/>
    <lineage>
        <taxon>Bacteria</taxon>
        <taxon>Pseudomonadati</taxon>
        <taxon>Pseudomonadota</taxon>
        <taxon>Alphaproteobacteria</taxon>
        <taxon>Hyphomonadales</taxon>
        <taxon>Hyphomonadaceae</taxon>
        <taxon>Hyphomonas</taxon>
    </lineage>
</organism>
<dbReference type="InterPro" id="IPR012495">
    <property type="entry name" value="TadE-like_dom"/>
</dbReference>
<dbReference type="STRING" id="1280950.HJO_07392"/>
<evidence type="ECO:0000256" key="1">
    <source>
        <dbReference type="SAM" id="Phobius"/>
    </source>
</evidence>
<dbReference type="PATRIC" id="fig|1280950.3.peg.1481"/>
<sequence>MNIPCFGLLSPRLKAKWRSYASDHRGLAAVEFAMVAVPFFFLIFGLLEVCIIFIVSTVLEHAVSEASRQIRTGQAQESGFNEQNFRQTVCDKLLDMIDCDAKLYIDVKALNGFSETAIDLPIDGSGNFDDTGFDYKPGGPNDIVAVRVFYEWHLLTPIISAPLANLAGSRRLLQANAVFRNEPFGD</sequence>
<comment type="caution">
    <text evidence="3">The sequence shown here is derived from an EMBL/GenBank/DDBJ whole genome shotgun (WGS) entry which is preliminary data.</text>
</comment>
<feature type="transmembrane region" description="Helical" evidence="1">
    <location>
        <begin position="32"/>
        <end position="59"/>
    </location>
</feature>
<dbReference type="OrthoDB" id="7990385at2"/>
<dbReference type="RefSeq" id="WP_035615631.1">
    <property type="nucleotide sequence ID" value="NZ_ARYK01000003.1"/>
</dbReference>
<accession>A0A059FPZ8</accession>
<reference evidence="3 4" key="1">
    <citation type="journal article" date="2014" name="Antonie Van Leeuwenhoek">
        <title>Hyphomonas beringensis sp. nov. and Hyphomonas chukchiensis sp. nov., isolated from surface seawater of the Bering Sea and Chukchi Sea.</title>
        <authorList>
            <person name="Li C."/>
            <person name="Lai Q."/>
            <person name="Li G."/>
            <person name="Dong C."/>
            <person name="Wang J."/>
            <person name="Liao Y."/>
            <person name="Shao Z."/>
        </authorList>
    </citation>
    <scope>NUCLEOTIDE SEQUENCE [LARGE SCALE GENOMIC DNA]</scope>
    <source>
        <strain evidence="3 4">MHS-2</strain>
    </source>
</reference>
<dbReference type="AlphaFoldDB" id="A0A059FPZ8"/>
<keyword evidence="1" id="KW-0472">Membrane</keyword>